<keyword evidence="15" id="KW-0325">Glycoprotein</keyword>
<dbReference type="InterPro" id="IPR050122">
    <property type="entry name" value="RTK"/>
</dbReference>
<evidence type="ECO:0000256" key="5">
    <source>
        <dbReference type="ARBA" id="ARBA00022692"/>
    </source>
</evidence>
<dbReference type="InterPro" id="IPR013098">
    <property type="entry name" value="Ig_I-set"/>
</dbReference>
<dbReference type="Gene3D" id="3.30.200.20">
    <property type="entry name" value="Phosphorylase Kinase, domain 1"/>
    <property type="match status" value="1"/>
</dbReference>
<dbReference type="Pfam" id="PF07679">
    <property type="entry name" value="I-set"/>
    <property type="match status" value="1"/>
</dbReference>
<keyword evidence="16" id="KW-0393">Immunoglobulin domain</keyword>
<keyword evidence="14" id="KW-0675">Receptor</keyword>
<dbReference type="InterPro" id="IPR036179">
    <property type="entry name" value="Ig-like_dom_sf"/>
</dbReference>
<feature type="binding site" evidence="20">
    <location>
        <position position="924"/>
    </location>
    <ligand>
        <name>Mg(2+)</name>
        <dbReference type="ChEBI" id="CHEBI:18420"/>
    </ligand>
</feature>
<evidence type="ECO:0000256" key="18">
    <source>
        <dbReference type="PIRSR" id="PIRSR000615-1"/>
    </source>
</evidence>
<dbReference type="InterPro" id="IPR003961">
    <property type="entry name" value="FN3_dom"/>
</dbReference>
<dbReference type="SMART" id="SM00219">
    <property type="entry name" value="TyrKc"/>
    <property type="match status" value="1"/>
</dbReference>
<dbReference type="SMART" id="SM00409">
    <property type="entry name" value="IG"/>
    <property type="match status" value="2"/>
</dbReference>
<dbReference type="Pfam" id="PF07714">
    <property type="entry name" value="PK_Tyr_Ser-Thr"/>
    <property type="match status" value="1"/>
</dbReference>
<dbReference type="PROSITE" id="PS50835">
    <property type="entry name" value="IG_LIKE"/>
    <property type="match status" value="1"/>
</dbReference>
<evidence type="ECO:0000256" key="23">
    <source>
        <dbReference type="SAM" id="Phobius"/>
    </source>
</evidence>
<dbReference type="FunFam" id="1.10.510.10:FF:000554">
    <property type="entry name" value="Predicted protein"/>
    <property type="match status" value="1"/>
</dbReference>
<dbReference type="InterPro" id="IPR003599">
    <property type="entry name" value="Ig_sub"/>
</dbReference>
<evidence type="ECO:0000256" key="14">
    <source>
        <dbReference type="ARBA" id="ARBA00023170"/>
    </source>
</evidence>
<keyword evidence="13" id="KW-1015">Disulfide bond</keyword>
<name>A0AAU9W2C3_9CNID</name>
<keyword evidence="20" id="KW-0460">Magnesium</keyword>
<dbReference type="PROSITE" id="PS00109">
    <property type="entry name" value="PROTEIN_KINASE_TYR"/>
    <property type="match status" value="1"/>
</dbReference>
<evidence type="ECO:0000256" key="8">
    <source>
        <dbReference type="ARBA" id="ARBA00022777"/>
    </source>
</evidence>
<evidence type="ECO:0000256" key="22">
    <source>
        <dbReference type="SAM" id="MobiDB-lite"/>
    </source>
</evidence>
<comment type="catalytic activity">
    <reaction evidence="17">
        <text>L-tyrosyl-[protein] + ATP = O-phospho-L-tyrosyl-[protein] + ADP + H(+)</text>
        <dbReference type="Rhea" id="RHEA:10596"/>
        <dbReference type="Rhea" id="RHEA-COMP:10136"/>
        <dbReference type="Rhea" id="RHEA-COMP:20101"/>
        <dbReference type="ChEBI" id="CHEBI:15378"/>
        <dbReference type="ChEBI" id="CHEBI:30616"/>
        <dbReference type="ChEBI" id="CHEBI:46858"/>
        <dbReference type="ChEBI" id="CHEBI:61978"/>
        <dbReference type="ChEBI" id="CHEBI:456216"/>
        <dbReference type="EC" id="2.7.10.1"/>
    </reaction>
</comment>
<dbReference type="InterPro" id="IPR001245">
    <property type="entry name" value="Ser-Thr/Tyr_kinase_cat_dom"/>
</dbReference>
<dbReference type="PROSITE" id="PS00107">
    <property type="entry name" value="PROTEIN_KINASE_ATP"/>
    <property type="match status" value="1"/>
</dbReference>
<dbReference type="InterPro" id="IPR011009">
    <property type="entry name" value="Kinase-like_dom_sf"/>
</dbReference>
<evidence type="ECO:0000256" key="21">
    <source>
        <dbReference type="PROSITE-ProRule" id="PRU10141"/>
    </source>
</evidence>
<evidence type="ECO:0000313" key="27">
    <source>
        <dbReference type="Proteomes" id="UP001159428"/>
    </source>
</evidence>
<dbReference type="AlphaFoldDB" id="A0AAU9W2C3"/>
<feature type="region of interest" description="Disordered" evidence="22">
    <location>
        <begin position="664"/>
        <end position="693"/>
    </location>
</feature>
<protein>
    <recommendedName>
        <fullName evidence="3">receptor protein-tyrosine kinase</fullName>
        <ecNumber evidence="3">2.7.10.1</ecNumber>
    </recommendedName>
</protein>
<dbReference type="CDD" id="cd00063">
    <property type="entry name" value="FN3"/>
    <property type="match status" value="1"/>
</dbReference>
<feature type="domain" description="Ig-like" evidence="25">
    <location>
        <begin position="153"/>
        <end position="231"/>
    </location>
</feature>
<comment type="caution">
    <text evidence="26">The sequence shown here is derived from an EMBL/GenBank/DDBJ whole genome shotgun (WGS) entry which is preliminary data.</text>
</comment>
<dbReference type="InterPro" id="IPR013783">
    <property type="entry name" value="Ig-like_fold"/>
</dbReference>
<sequence length="1071" mass="119335">MNKMHRWPKEVLFVSCIFAATGSIQAIVYPSIISAPEKPTKAFTGHTVSLKWHYNSGDLKNDLFEVVFGIWKSPGFLKTKLIAVNSTGFASTRSSYKSSVGWAGNLTSSVAVFELYNVKLKDSKKYGIVVEYGLQHTPLTDTVQLQVTMPDLPRITNVSKPAPLRKGQNVNLTCIAQGLSPVQVMWKRNDKVLVSGTSKAILTLRNITAEDCGDYVSVAKNTAGEDTRTVILLVLPESPTILNSDKIVTSPNWTLRWSAVESEGELQMTYTVWQKRDSEESWQLENVTRNIFHFGLEDNTSYSFVVKAWNKCGESMLDRDKMLNISTDFENKVTDGYRVISRETVPTENMVPTETETTLTPFSRSGQIDVESSWKIEFIVLIVVGIIILMLSAIVVVRKKIIQDKEDGQRSQDLWNGGLTTLFSNLQVNSAFDQAHESSTETKPVTTVVTSLGLSKSSLTREQPVSAIVANTEEGTGETPEMSSVAAACSSGQQVMSLTTFSSRENYEGSSEREPVTTVLTSLGLAQSSLTREQPVSAIVANTGEETRERPEMSSVAAACSCGQQVMSFTTCSSRENYEALHNSTKVNAQVAAAPNAGNEKIVQVQEETVRRPDTFRENKPPNNTTQGVNHSEDYLQPVEHLHLQAAFQNGNSSRCCRGKIQTLPQGRPVPKPRGKLSTFAGMTSNSRRQGVQQRADVERVNQSRFCTPHPRVLQGEHSYLNDRCAATPYESPSYPQSVLPSTSRRESPYTKVQNNTNWEVPGERLRLFKRIGGGTFGQVWEGAVLDVRNTQGWSIVAVKMLKENSSKSDRMDLLSELDLLKKLKPHPNVIQLLGCLTKDILRCKGGREFRPPLVILEFVPHGDLLGYLKKSRGETDDYYDVECAETSLKIPTEQLYKFACDIARGMAFISAHQFVHRDLAARNVLVGEGLRCKITDFGMARDLGKDKIYVRRSNGVIPVKWMAVESLTKQVFTTESDVWSYGIVLHEIFTLGGNPYDGMSGQEVFTYVSHGHKLRRSSGVSRELYKLMLQCWDQEPSRRPTFESITSWMENLAHPHCTVSRNTSQIISWA</sequence>
<dbReference type="GO" id="GO:0005524">
    <property type="term" value="F:ATP binding"/>
    <property type="evidence" value="ECO:0007669"/>
    <property type="project" value="UniProtKB-UniRule"/>
</dbReference>
<dbReference type="SMART" id="SM00408">
    <property type="entry name" value="IGc2"/>
    <property type="match status" value="1"/>
</dbReference>
<gene>
    <name evidence="26" type="ORF">PMEA_00033733</name>
</gene>
<evidence type="ECO:0000313" key="26">
    <source>
        <dbReference type="EMBL" id="CAH3045726.1"/>
    </source>
</evidence>
<keyword evidence="7 19" id="KW-0547">Nucleotide-binding</keyword>
<dbReference type="GO" id="GO:0046872">
    <property type="term" value="F:metal ion binding"/>
    <property type="evidence" value="ECO:0007669"/>
    <property type="project" value="UniProtKB-KW"/>
</dbReference>
<feature type="binding site" evidence="20">
    <location>
        <position position="937"/>
    </location>
    <ligand>
        <name>Mg(2+)</name>
        <dbReference type="ChEBI" id="CHEBI:18420"/>
    </ligand>
</feature>
<feature type="region of interest" description="Disordered" evidence="22">
    <location>
        <begin position="731"/>
        <end position="752"/>
    </location>
</feature>
<dbReference type="EMBL" id="CALNXJ010000008">
    <property type="protein sequence ID" value="CAH3045726.1"/>
    <property type="molecule type" value="Genomic_DNA"/>
</dbReference>
<evidence type="ECO:0000256" key="19">
    <source>
        <dbReference type="PIRSR" id="PIRSR000615-2"/>
    </source>
</evidence>
<keyword evidence="8" id="KW-0418">Kinase</keyword>
<dbReference type="Gene3D" id="1.10.510.10">
    <property type="entry name" value="Transferase(Phosphotransferase) domain 1"/>
    <property type="match status" value="1"/>
</dbReference>
<evidence type="ECO:0000256" key="15">
    <source>
        <dbReference type="ARBA" id="ARBA00023180"/>
    </source>
</evidence>
<keyword evidence="9 19" id="KW-0067">ATP-binding</keyword>
<keyword evidence="12" id="KW-0829">Tyrosine-protein kinase</keyword>
<evidence type="ECO:0000256" key="17">
    <source>
        <dbReference type="ARBA" id="ARBA00051243"/>
    </source>
</evidence>
<comment type="similarity">
    <text evidence="2">Belongs to the protein kinase superfamily. CAMK Ser/Thr protein kinase family.</text>
</comment>
<evidence type="ECO:0000256" key="11">
    <source>
        <dbReference type="ARBA" id="ARBA00023136"/>
    </source>
</evidence>
<feature type="binding site" evidence="19">
    <location>
        <begin position="858"/>
        <end position="864"/>
    </location>
    <ligand>
        <name>ATP</name>
        <dbReference type="ChEBI" id="CHEBI:30616"/>
    </ligand>
</feature>
<dbReference type="GO" id="GO:0004714">
    <property type="term" value="F:transmembrane receptor protein tyrosine kinase activity"/>
    <property type="evidence" value="ECO:0007669"/>
    <property type="project" value="UniProtKB-EC"/>
</dbReference>
<keyword evidence="10 23" id="KW-1133">Transmembrane helix</keyword>
<organism evidence="26 27">
    <name type="scientific">Pocillopora meandrina</name>
    <dbReference type="NCBI Taxonomy" id="46732"/>
    <lineage>
        <taxon>Eukaryota</taxon>
        <taxon>Metazoa</taxon>
        <taxon>Cnidaria</taxon>
        <taxon>Anthozoa</taxon>
        <taxon>Hexacorallia</taxon>
        <taxon>Scleractinia</taxon>
        <taxon>Astrocoeniina</taxon>
        <taxon>Pocilloporidae</taxon>
        <taxon>Pocillopora</taxon>
    </lineage>
</organism>
<keyword evidence="20" id="KW-0479">Metal-binding</keyword>
<dbReference type="CDD" id="cd00192">
    <property type="entry name" value="PTKc"/>
    <property type="match status" value="1"/>
</dbReference>
<evidence type="ECO:0000256" key="4">
    <source>
        <dbReference type="ARBA" id="ARBA00022679"/>
    </source>
</evidence>
<dbReference type="InterPro" id="IPR017441">
    <property type="entry name" value="Protein_kinase_ATP_BS"/>
</dbReference>
<dbReference type="InterPro" id="IPR007110">
    <property type="entry name" value="Ig-like_dom"/>
</dbReference>
<evidence type="ECO:0000256" key="3">
    <source>
        <dbReference type="ARBA" id="ARBA00011902"/>
    </source>
</evidence>
<dbReference type="PRINTS" id="PR00109">
    <property type="entry name" value="TYRKINASE"/>
</dbReference>
<dbReference type="Gene3D" id="2.60.40.10">
    <property type="entry name" value="Immunoglobulins"/>
    <property type="match status" value="3"/>
</dbReference>
<dbReference type="GO" id="GO:0007169">
    <property type="term" value="P:cell surface receptor protein tyrosine kinase signaling pathway"/>
    <property type="evidence" value="ECO:0007669"/>
    <property type="project" value="TreeGrafter"/>
</dbReference>
<dbReference type="SUPFAM" id="SSF56112">
    <property type="entry name" value="Protein kinase-like (PK-like)"/>
    <property type="match status" value="1"/>
</dbReference>
<proteinExistence type="inferred from homology"/>
<dbReference type="SUPFAM" id="SSF49265">
    <property type="entry name" value="Fibronectin type III"/>
    <property type="match status" value="1"/>
</dbReference>
<dbReference type="GO" id="GO:0005886">
    <property type="term" value="C:plasma membrane"/>
    <property type="evidence" value="ECO:0007669"/>
    <property type="project" value="TreeGrafter"/>
</dbReference>
<dbReference type="InterPro" id="IPR036116">
    <property type="entry name" value="FN3_sf"/>
</dbReference>
<comment type="subcellular location">
    <subcellularLocation>
        <location evidence="1">Membrane</location>
        <topology evidence="1">Single-pass membrane protein</topology>
    </subcellularLocation>
</comment>
<keyword evidence="27" id="KW-1185">Reference proteome</keyword>
<feature type="binding site" evidence="19 21">
    <location>
        <position position="800"/>
    </location>
    <ligand>
        <name>ATP</name>
        <dbReference type="ChEBI" id="CHEBI:30616"/>
    </ligand>
</feature>
<dbReference type="GO" id="GO:0043235">
    <property type="term" value="C:receptor complex"/>
    <property type="evidence" value="ECO:0007669"/>
    <property type="project" value="TreeGrafter"/>
</dbReference>
<keyword evidence="4" id="KW-0808">Transferase</keyword>
<keyword evidence="6" id="KW-0677">Repeat</keyword>
<feature type="active site" description="Proton acceptor" evidence="18">
    <location>
        <position position="919"/>
    </location>
</feature>
<dbReference type="SUPFAM" id="SSF48726">
    <property type="entry name" value="Immunoglobulin"/>
    <property type="match status" value="1"/>
</dbReference>
<evidence type="ECO:0000256" key="1">
    <source>
        <dbReference type="ARBA" id="ARBA00004167"/>
    </source>
</evidence>
<dbReference type="PIRSF" id="PIRSF000615">
    <property type="entry name" value="TyrPK_CSF1-R"/>
    <property type="match status" value="1"/>
</dbReference>
<dbReference type="InterPro" id="IPR020635">
    <property type="entry name" value="Tyr_kinase_cat_dom"/>
</dbReference>
<dbReference type="InterPro" id="IPR008266">
    <property type="entry name" value="Tyr_kinase_AS"/>
</dbReference>
<keyword evidence="11 23" id="KW-0472">Membrane</keyword>
<dbReference type="PANTHER" id="PTHR24416">
    <property type="entry name" value="TYROSINE-PROTEIN KINASE RECEPTOR"/>
    <property type="match status" value="1"/>
</dbReference>
<feature type="transmembrane region" description="Helical" evidence="23">
    <location>
        <begin position="378"/>
        <end position="397"/>
    </location>
</feature>
<evidence type="ECO:0000256" key="10">
    <source>
        <dbReference type="ARBA" id="ARBA00022989"/>
    </source>
</evidence>
<evidence type="ECO:0000256" key="2">
    <source>
        <dbReference type="ARBA" id="ARBA00006692"/>
    </source>
</evidence>
<dbReference type="InterPro" id="IPR000719">
    <property type="entry name" value="Prot_kinase_dom"/>
</dbReference>
<dbReference type="Proteomes" id="UP001159428">
    <property type="component" value="Unassembled WGS sequence"/>
</dbReference>
<dbReference type="EC" id="2.7.10.1" evidence="3"/>
<evidence type="ECO:0000256" key="12">
    <source>
        <dbReference type="ARBA" id="ARBA00023137"/>
    </source>
</evidence>
<evidence type="ECO:0000259" key="25">
    <source>
        <dbReference type="PROSITE" id="PS50835"/>
    </source>
</evidence>
<feature type="compositionally biased region" description="Polar residues" evidence="22">
    <location>
        <begin position="734"/>
        <end position="743"/>
    </location>
</feature>
<dbReference type="PANTHER" id="PTHR24416:SF611">
    <property type="entry name" value="TYROSINE-PROTEIN KINASE TRANSMEMBRANE RECEPTOR ROR"/>
    <property type="match status" value="1"/>
</dbReference>
<keyword evidence="5 23" id="KW-0812">Transmembrane</keyword>
<evidence type="ECO:0000259" key="24">
    <source>
        <dbReference type="PROSITE" id="PS50011"/>
    </source>
</evidence>
<evidence type="ECO:0000256" key="20">
    <source>
        <dbReference type="PIRSR" id="PIRSR000615-3"/>
    </source>
</evidence>
<dbReference type="InterPro" id="IPR003598">
    <property type="entry name" value="Ig_sub2"/>
</dbReference>
<evidence type="ECO:0000256" key="7">
    <source>
        <dbReference type="ARBA" id="ARBA00022741"/>
    </source>
</evidence>
<accession>A0AAU9W2C3</accession>
<reference evidence="26 27" key="1">
    <citation type="submission" date="2022-05" db="EMBL/GenBank/DDBJ databases">
        <authorList>
            <consortium name="Genoscope - CEA"/>
            <person name="William W."/>
        </authorList>
    </citation>
    <scope>NUCLEOTIDE SEQUENCE [LARGE SCALE GENOMIC DNA]</scope>
</reference>
<feature type="compositionally biased region" description="Polar residues" evidence="22">
    <location>
        <begin position="681"/>
        <end position="693"/>
    </location>
</feature>
<evidence type="ECO:0000256" key="9">
    <source>
        <dbReference type="ARBA" id="ARBA00022840"/>
    </source>
</evidence>
<feature type="binding site" evidence="19">
    <location>
        <begin position="773"/>
        <end position="780"/>
    </location>
    <ligand>
        <name>ATP</name>
        <dbReference type="ChEBI" id="CHEBI:30616"/>
    </ligand>
</feature>
<evidence type="ECO:0000256" key="6">
    <source>
        <dbReference type="ARBA" id="ARBA00022737"/>
    </source>
</evidence>
<dbReference type="PROSITE" id="PS50011">
    <property type="entry name" value="PROTEIN_KINASE_DOM"/>
    <property type="match status" value="1"/>
</dbReference>
<feature type="domain" description="Protein kinase" evidence="24">
    <location>
        <begin position="766"/>
        <end position="1058"/>
    </location>
</feature>
<evidence type="ECO:0000256" key="13">
    <source>
        <dbReference type="ARBA" id="ARBA00023157"/>
    </source>
</evidence>
<feature type="binding site" evidence="19">
    <location>
        <position position="923"/>
    </location>
    <ligand>
        <name>ATP</name>
        <dbReference type="ChEBI" id="CHEBI:30616"/>
    </ligand>
</feature>
<evidence type="ECO:0000256" key="16">
    <source>
        <dbReference type="ARBA" id="ARBA00023319"/>
    </source>
</evidence>